<organism evidence="1 2">
    <name type="scientific">Daphnia pulex</name>
    <name type="common">Water flea</name>
    <dbReference type="NCBI Taxonomy" id="6669"/>
    <lineage>
        <taxon>Eukaryota</taxon>
        <taxon>Metazoa</taxon>
        <taxon>Ecdysozoa</taxon>
        <taxon>Arthropoda</taxon>
        <taxon>Crustacea</taxon>
        <taxon>Branchiopoda</taxon>
        <taxon>Diplostraca</taxon>
        <taxon>Cladocera</taxon>
        <taxon>Anomopoda</taxon>
        <taxon>Daphniidae</taxon>
        <taxon>Daphnia</taxon>
    </lineage>
</organism>
<dbReference type="HOGENOM" id="CLU_1278777_0_0_1"/>
<accession>E9GGM9</accession>
<evidence type="ECO:0000313" key="2">
    <source>
        <dbReference type="Proteomes" id="UP000000305"/>
    </source>
</evidence>
<evidence type="ECO:0000313" key="1">
    <source>
        <dbReference type="EMBL" id="EFX81420.1"/>
    </source>
</evidence>
<dbReference type="KEGG" id="dpx:DAPPUDRAFT_102531"/>
<keyword evidence="2" id="KW-1185">Reference proteome</keyword>
<dbReference type="EMBL" id="GL732543">
    <property type="protein sequence ID" value="EFX81420.1"/>
    <property type="molecule type" value="Genomic_DNA"/>
</dbReference>
<protein>
    <submittedName>
        <fullName evidence="1">Uncharacterized protein</fullName>
    </submittedName>
</protein>
<gene>
    <name evidence="1" type="ORF">DAPPUDRAFT_102531</name>
</gene>
<dbReference type="Proteomes" id="UP000000305">
    <property type="component" value="Unassembled WGS sequence"/>
</dbReference>
<dbReference type="InParanoid" id="E9GGM9"/>
<reference evidence="1 2" key="1">
    <citation type="journal article" date="2011" name="Science">
        <title>The ecoresponsive genome of Daphnia pulex.</title>
        <authorList>
            <person name="Colbourne J.K."/>
            <person name="Pfrender M.E."/>
            <person name="Gilbert D."/>
            <person name="Thomas W.K."/>
            <person name="Tucker A."/>
            <person name="Oakley T.H."/>
            <person name="Tokishita S."/>
            <person name="Aerts A."/>
            <person name="Arnold G.J."/>
            <person name="Basu M.K."/>
            <person name="Bauer D.J."/>
            <person name="Caceres C.E."/>
            <person name="Carmel L."/>
            <person name="Casola C."/>
            <person name="Choi J.H."/>
            <person name="Detter J.C."/>
            <person name="Dong Q."/>
            <person name="Dusheyko S."/>
            <person name="Eads B.D."/>
            <person name="Frohlich T."/>
            <person name="Geiler-Samerotte K.A."/>
            <person name="Gerlach D."/>
            <person name="Hatcher P."/>
            <person name="Jogdeo S."/>
            <person name="Krijgsveld J."/>
            <person name="Kriventseva E.V."/>
            <person name="Kultz D."/>
            <person name="Laforsch C."/>
            <person name="Lindquist E."/>
            <person name="Lopez J."/>
            <person name="Manak J.R."/>
            <person name="Muller J."/>
            <person name="Pangilinan J."/>
            <person name="Patwardhan R.P."/>
            <person name="Pitluck S."/>
            <person name="Pritham E.J."/>
            <person name="Rechtsteiner A."/>
            <person name="Rho M."/>
            <person name="Rogozin I.B."/>
            <person name="Sakarya O."/>
            <person name="Salamov A."/>
            <person name="Schaack S."/>
            <person name="Shapiro H."/>
            <person name="Shiga Y."/>
            <person name="Skalitzky C."/>
            <person name="Smith Z."/>
            <person name="Souvorov A."/>
            <person name="Sung W."/>
            <person name="Tang Z."/>
            <person name="Tsuchiya D."/>
            <person name="Tu H."/>
            <person name="Vos H."/>
            <person name="Wang M."/>
            <person name="Wolf Y.I."/>
            <person name="Yamagata H."/>
            <person name="Yamada T."/>
            <person name="Ye Y."/>
            <person name="Shaw J.R."/>
            <person name="Andrews J."/>
            <person name="Crease T.J."/>
            <person name="Tang H."/>
            <person name="Lucas S.M."/>
            <person name="Robertson H.M."/>
            <person name="Bork P."/>
            <person name="Koonin E.V."/>
            <person name="Zdobnov E.M."/>
            <person name="Grigoriev I.V."/>
            <person name="Lynch M."/>
            <person name="Boore J.L."/>
        </authorList>
    </citation>
    <scope>NUCLEOTIDE SEQUENCE [LARGE SCALE GENOMIC DNA]</scope>
</reference>
<proteinExistence type="predicted"/>
<sequence length="216" mass="24074">MADSVDNNFYVSESLTVGSLEDKMYSQRTLSAHFARSTGAKVDLPKKTQDSNEEQSKTDRLVEKKVHKVVTQLIFSQFCFPYFKDKNGKALSDVLINKDIPFEPIHDISQPLKMNENQEAKLKEAVLRELVRIVKNKLTSSKQDVKKVLTEKTAAGTFINCDEVRHSALESGRVDTTVTQEGRRGTEPASQSVSVGHIKVWGDGCRVARCGVITSV</sequence>
<name>E9GGM9_DAPPU</name>
<dbReference type="AlphaFoldDB" id="E9GGM9"/>